<organism evidence="1 2">
    <name type="scientific">Bordetella petrii (strain ATCC BAA-461 / DSM 12804 / CCUG 43448 / CIP 107267 / Se-1111R)</name>
    <dbReference type="NCBI Taxonomy" id="340100"/>
    <lineage>
        <taxon>Bacteria</taxon>
        <taxon>Pseudomonadati</taxon>
        <taxon>Pseudomonadota</taxon>
        <taxon>Betaproteobacteria</taxon>
        <taxon>Burkholderiales</taxon>
        <taxon>Alcaligenaceae</taxon>
        <taxon>Bordetella</taxon>
    </lineage>
</organism>
<evidence type="ECO:0000313" key="2">
    <source>
        <dbReference type="Proteomes" id="UP000001225"/>
    </source>
</evidence>
<name>A9IJ21_BORPD</name>
<dbReference type="KEGG" id="bpt:Bpet4963"/>
<dbReference type="AlphaFoldDB" id="A9IJ21"/>
<accession>A9IJ21</accession>
<dbReference type="NCBIfam" id="NF038027">
    <property type="entry name" value="TssQ_fam"/>
    <property type="match status" value="1"/>
</dbReference>
<keyword evidence="2" id="KW-1185">Reference proteome</keyword>
<reference evidence="1 2" key="1">
    <citation type="journal article" date="2008" name="BMC Genomics">
        <title>The missing link: Bordetella petrii is endowed with both the metabolic versatility of environmental bacteria and virulence traits of pathogenic Bordetellae.</title>
        <authorList>
            <person name="Gross R."/>
            <person name="Guzman C.A."/>
            <person name="Sebaihia M."/>
            <person name="Martins Dos Santos V.A."/>
            <person name="Pieper D.H."/>
            <person name="Koebnik R."/>
            <person name="Lechner M."/>
            <person name="Bartels D."/>
            <person name="Buhrmester J."/>
            <person name="Choudhuri J.V."/>
            <person name="Ebensen T."/>
            <person name="Gaigalat L."/>
            <person name="Herrmann S."/>
            <person name="Khachane A.N."/>
            <person name="Larisch C."/>
            <person name="Link S."/>
            <person name="Linke B."/>
            <person name="Meyer F."/>
            <person name="Mormann S."/>
            <person name="Nakunst D."/>
            <person name="Rueckert C."/>
            <person name="Schneiker-Bekel S."/>
            <person name="Schulze K."/>
            <person name="Vorhoelter F.J."/>
            <person name="Yevsa T."/>
            <person name="Engle J.T."/>
            <person name="Goldman W.E."/>
            <person name="Puehler A."/>
            <person name="Goebel U.B."/>
            <person name="Goesmann A."/>
            <person name="Bloecker H."/>
            <person name="Kaiser O."/>
            <person name="Martinez-Arias R."/>
        </authorList>
    </citation>
    <scope>NUCLEOTIDE SEQUENCE [LARGE SCALE GENOMIC DNA]</scope>
    <source>
        <strain evidence="2">ATCC BAA-461 / DSM 12804 / CCUG 43448 / CIP 107267 / Se-1111R</strain>
    </source>
</reference>
<dbReference type="InterPro" id="IPR047780">
    <property type="entry name" value="TssQ-like"/>
</dbReference>
<proteinExistence type="predicted"/>
<dbReference type="EMBL" id="AM902716">
    <property type="protein sequence ID" value="CAP45315.1"/>
    <property type="molecule type" value="Genomic_DNA"/>
</dbReference>
<dbReference type="STRING" id="94624.Bpet4963"/>
<evidence type="ECO:0000313" key="1">
    <source>
        <dbReference type="EMBL" id="CAP45315.1"/>
    </source>
</evidence>
<sequence length="93" mass="10145">MAQVRQQYAAGQYGTVIRTVATSGDIASAPKSMRIEAYKLQAFSYCVRNYAQLCEDTFVRILQLDSGFTLAPNEAGHPQWGPVFKAAQARAGS</sequence>
<keyword evidence="1" id="KW-0449">Lipoprotein</keyword>
<dbReference type="eggNOG" id="COG3063">
    <property type="taxonomic scope" value="Bacteria"/>
</dbReference>
<gene>
    <name evidence="1" type="ordered locus">Bpet4963</name>
</gene>
<protein>
    <submittedName>
        <fullName evidence="1">Lipoprotein</fullName>
    </submittedName>
</protein>
<dbReference type="Proteomes" id="UP000001225">
    <property type="component" value="Chromosome"/>
</dbReference>